<name>A0AA89BMU9_PINIB</name>
<feature type="compositionally biased region" description="Basic residues" evidence="7">
    <location>
        <begin position="1057"/>
        <end position="1069"/>
    </location>
</feature>
<evidence type="ECO:0000256" key="5">
    <source>
        <dbReference type="ARBA" id="ARBA00022801"/>
    </source>
</evidence>
<dbReference type="PROSITE" id="PS50994">
    <property type="entry name" value="INTEGRASE"/>
    <property type="match status" value="1"/>
</dbReference>
<dbReference type="Pfam" id="PF17921">
    <property type="entry name" value="Integrase_H2C2"/>
    <property type="match status" value="1"/>
</dbReference>
<dbReference type="CDD" id="cd09274">
    <property type="entry name" value="RNase_HI_RT_Ty3"/>
    <property type="match status" value="1"/>
</dbReference>
<feature type="region of interest" description="Disordered" evidence="7">
    <location>
        <begin position="498"/>
        <end position="559"/>
    </location>
</feature>
<protein>
    <recommendedName>
        <fullName evidence="8">Integrase catalytic domain-containing protein</fullName>
    </recommendedName>
</protein>
<dbReference type="InterPro" id="IPR041588">
    <property type="entry name" value="Integrase_H2C2"/>
</dbReference>
<evidence type="ECO:0000256" key="6">
    <source>
        <dbReference type="ARBA" id="ARBA00022918"/>
    </source>
</evidence>
<keyword evidence="10" id="KW-1185">Reference proteome</keyword>
<dbReference type="InterPro" id="IPR001584">
    <property type="entry name" value="Integrase_cat-core"/>
</dbReference>
<feature type="region of interest" description="Disordered" evidence="7">
    <location>
        <begin position="1042"/>
        <end position="1083"/>
    </location>
</feature>
<evidence type="ECO:0000256" key="7">
    <source>
        <dbReference type="SAM" id="MobiDB-lite"/>
    </source>
</evidence>
<evidence type="ECO:0000256" key="3">
    <source>
        <dbReference type="ARBA" id="ARBA00022722"/>
    </source>
</evidence>
<sequence length="1144" mass="129723">MIKSLPSCQHTVIVSCHQSTETMTCNIMVEKKLPCGHMKSMMCLELAEEQICHVNVERELLCGHIKTIDCSIPFPYTREQGQFIREQEKEIEETLCQTVNFDDSTLETVNVEVDKAAEVVSQLKAEIKNARHFPQMPFFVDAHKFFWSKCKNGHYFCSLDNGECQQCHNPKLHDELRVFARRIQDDETGSLIQHKIDNSENQKPKAYKIGTKANKQKLPPYEKKLTSDMGVRPGTQEQQFRLSVDTSSRGIGFMLYQYQPTEDGKDDIRVIRFGSKSLSKWQRSYGPTKLELLGMTCAVLECASYLRGSKFIVECDHQALKPLYQKQLKGAIYERWMAILQEFTFDIVYKPAKDMCVADALSRDVQESNESFDSPDVEDYFFPYIPEKSGQITFPDGTPFCLPSKDSEVNHIQLAQPDLDDGYDADTDDNYGHIPMKLLRSKQTFIPNIVQQKDVSHAPRTFTLPEQSDSDTTICSLPETENTLVKNVSEEDISNVCQQDPHTDHINSTVNSDNDTNNRTIASESDTNNSNHIDASSAQVRNDTLTTSSDLQNEVSETEDISQHIHQLLSSTNMSLDDIAKLQRSDLHIKTIMDYLEQDVLPTSQKLSRKILLEASDYLISHDALFHTRIAKSKRIQGHCKYQLVVPESLVKTVMQLYHETPISAHGGISDTLDRIKEHYFFPKMSVRVSEFVRSCHMCQSRKITKIPTKMGIVSYPTPQQPFDVWQVDLLGPLPTTYRGNLYIFTASCMFSKYLFALAIPNKDAITVSEALFTLFTSFGVCHTILSDHGTEFIATVTKEVCRLMGIAQQFTPSFTHHCLGACERTHRTIEERLTPFVEGNKRNWDVQLSSIVFAINQSVNTSTGFSPYEVIFGSRPKFPLLPVNVKADMNTFPTDTKDYLQSFLGRLENIRSQVLVNSQHSKDNMTKRVNSSVHSMDLQKGDYVYLMSQPTGVAQKLQNKYTGPFIVQSVLSDHRVLLVDDSGKHQGEAVHINRLKMAYVRQPSPQPYLLGKVVSRKDIGCTHRNIASQTEPHIDNSQNTAVTLDASGGNQQSTNHKSRPIRKRRKPLRYRDSDHVSSLQSASDSGTFYKVKRILGQRTMNGKTEYLVHFSGEPAQNAIWTAIGDLNPKMQSFVKNNPPPVLQ</sequence>
<dbReference type="InterPro" id="IPR050951">
    <property type="entry name" value="Retrovirus_Pol_polyprotein"/>
</dbReference>
<keyword evidence="6" id="KW-0695">RNA-directed DNA polymerase</keyword>
<dbReference type="GO" id="GO:0004519">
    <property type="term" value="F:endonuclease activity"/>
    <property type="evidence" value="ECO:0007669"/>
    <property type="project" value="UniProtKB-KW"/>
</dbReference>
<keyword evidence="3" id="KW-0540">Nuclease</keyword>
<dbReference type="PANTHER" id="PTHR37984:SF5">
    <property type="entry name" value="PROTEIN NYNRIN-LIKE"/>
    <property type="match status" value="1"/>
</dbReference>
<dbReference type="InterPro" id="IPR012337">
    <property type="entry name" value="RNaseH-like_sf"/>
</dbReference>
<dbReference type="SUPFAM" id="SSF56672">
    <property type="entry name" value="DNA/RNA polymerases"/>
    <property type="match status" value="1"/>
</dbReference>
<proteinExistence type="predicted"/>
<dbReference type="EMBL" id="VSWD01000013">
    <property type="protein sequence ID" value="KAK3084845.1"/>
    <property type="molecule type" value="Genomic_DNA"/>
</dbReference>
<dbReference type="InterPro" id="IPR043502">
    <property type="entry name" value="DNA/RNA_pol_sf"/>
</dbReference>
<dbReference type="GO" id="GO:0003964">
    <property type="term" value="F:RNA-directed DNA polymerase activity"/>
    <property type="evidence" value="ECO:0007669"/>
    <property type="project" value="UniProtKB-KW"/>
</dbReference>
<dbReference type="PROSITE" id="PS51257">
    <property type="entry name" value="PROKAR_LIPOPROTEIN"/>
    <property type="match status" value="1"/>
</dbReference>
<dbReference type="InterPro" id="IPR016197">
    <property type="entry name" value="Chromo-like_dom_sf"/>
</dbReference>
<feature type="compositionally biased region" description="Low complexity" evidence="7">
    <location>
        <begin position="507"/>
        <end position="518"/>
    </location>
</feature>
<dbReference type="GO" id="GO:0015074">
    <property type="term" value="P:DNA integration"/>
    <property type="evidence" value="ECO:0007669"/>
    <property type="project" value="InterPro"/>
</dbReference>
<keyword evidence="1" id="KW-0808">Transferase</keyword>
<dbReference type="Pfam" id="PF00665">
    <property type="entry name" value="rve"/>
    <property type="match status" value="1"/>
</dbReference>
<reference evidence="9" key="1">
    <citation type="submission" date="2019-08" db="EMBL/GenBank/DDBJ databases">
        <title>The improved chromosome-level genome for the pearl oyster Pinctada fucata martensii using PacBio sequencing and Hi-C.</title>
        <authorList>
            <person name="Zheng Z."/>
        </authorList>
    </citation>
    <scope>NUCLEOTIDE SEQUENCE</scope>
    <source>
        <strain evidence="9">ZZ-2019</strain>
        <tissue evidence="9">Adductor muscle</tissue>
    </source>
</reference>
<dbReference type="Gene3D" id="3.30.420.10">
    <property type="entry name" value="Ribonuclease H-like superfamily/Ribonuclease H"/>
    <property type="match status" value="1"/>
</dbReference>
<dbReference type="Gene3D" id="1.10.340.70">
    <property type="match status" value="1"/>
</dbReference>
<gene>
    <name evidence="9" type="ORF">FSP39_020047</name>
</gene>
<dbReference type="InterPro" id="IPR041373">
    <property type="entry name" value="RT_RNaseH"/>
</dbReference>
<dbReference type="Proteomes" id="UP001186944">
    <property type="component" value="Unassembled WGS sequence"/>
</dbReference>
<dbReference type="GO" id="GO:0003676">
    <property type="term" value="F:nucleic acid binding"/>
    <property type="evidence" value="ECO:0007669"/>
    <property type="project" value="InterPro"/>
</dbReference>
<dbReference type="FunFam" id="1.10.340.70:FF:000001">
    <property type="entry name" value="Retrovirus-related Pol polyprotein from transposon gypsy-like Protein"/>
    <property type="match status" value="1"/>
</dbReference>
<comment type="caution">
    <text evidence="9">The sequence shown here is derived from an EMBL/GenBank/DDBJ whole genome shotgun (WGS) entry which is preliminary data.</text>
</comment>
<keyword evidence="4" id="KW-0255">Endonuclease</keyword>
<organism evidence="9 10">
    <name type="scientific">Pinctada imbricata</name>
    <name type="common">Atlantic pearl-oyster</name>
    <name type="synonym">Pinctada martensii</name>
    <dbReference type="NCBI Taxonomy" id="66713"/>
    <lineage>
        <taxon>Eukaryota</taxon>
        <taxon>Metazoa</taxon>
        <taxon>Spiralia</taxon>
        <taxon>Lophotrochozoa</taxon>
        <taxon>Mollusca</taxon>
        <taxon>Bivalvia</taxon>
        <taxon>Autobranchia</taxon>
        <taxon>Pteriomorphia</taxon>
        <taxon>Pterioida</taxon>
        <taxon>Pterioidea</taxon>
        <taxon>Pteriidae</taxon>
        <taxon>Pinctada</taxon>
    </lineage>
</organism>
<feature type="domain" description="Integrase catalytic" evidence="8">
    <location>
        <begin position="718"/>
        <end position="876"/>
    </location>
</feature>
<accession>A0AA89BMU9</accession>
<dbReference type="AlphaFoldDB" id="A0AA89BMU9"/>
<evidence type="ECO:0000313" key="10">
    <source>
        <dbReference type="Proteomes" id="UP001186944"/>
    </source>
</evidence>
<dbReference type="Gene3D" id="2.40.50.40">
    <property type="match status" value="1"/>
</dbReference>
<evidence type="ECO:0000256" key="2">
    <source>
        <dbReference type="ARBA" id="ARBA00022695"/>
    </source>
</evidence>
<dbReference type="Pfam" id="PF17917">
    <property type="entry name" value="RT_RNaseH"/>
    <property type="match status" value="1"/>
</dbReference>
<evidence type="ECO:0000256" key="1">
    <source>
        <dbReference type="ARBA" id="ARBA00022679"/>
    </source>
</evidence>
<dbReference type="SUPFAM" id="SSF54160">
    <property type="entry name" value="Chromo domain-like"/>
    <property type="match status" value="1"/>
</dbReference>
<dbReference type="SUPFAM" id="SSF53098">
    <property type="entry name" value="Ribonuclease H-like"/>
    <property type="match status" value="1"/>
</dbReference>
<evidence type="ECO:0000259" key="8">
    <source>
        <dbReference type="PROSITE" id="PS50994"/>
    </source>
</evidence>
<dbReference type="GO" id="GO:0016787">
    <property type="term" value="F:hydrolase activity"/>
    <property type="evidence" value="ECO:0007669"/>
    <property type="project" value="UniProtKB-KW"/>
</dbReference>
<evidence type="ECO:0000256" key="4">
    <source>
        <dbReference type="ARBA" id="ARBA00022759"/>
    </source>
</evidence>
<keyword evidence="5" id="KW-0378">Hydrolase</keyword>
<dbReference type="InterPro" id="IPR036397">
    <property type="entry name" value="RNaseH_sf"/>
</dbReference>
<feature type="compositionally biased region" description="Polar residues" evidence="7">
    <location>
        <begin position="519"/>
        <end position="555"/>
    </location>
</feature>
<evidence type="ECO:0000313" key="9">
    <source>
        <dbReference type="EMBL" id="KAK3084845.1"/>
    </source>
</evidence>
<dbReference type="PANTHER" id="PTHR37984">
    <property type="entry name" value="PROTEIN CBG26694"/>
    <property type="match status" value="1"/>
</dbReference>
<feature type="compositionally biased region" description="Polar residues" evidence="7">
    <location>
        <begin position="1042"/>
        <end position="1056"/>
    </location>
</feature>
<keyword evidence="2" id="KW-0548">Nucleotidyltransferase</keyword>